<dbReference type="EMBL" id="OA882265">
    <property type="protein sequence ID" value="CAD7274268.1"/>
    <property type="molecule type" value="Genomic_DNA"/>
</dbReference>
<feature type="region of interest" description="Disordered" evidence="1">
    <location>
        <begin position="67"/>
        <end position="86"/>
    </location>
</feature>
<sequence>MMGEKGEESMELNRAMGQKIRVGRGPEEIHIHKVVPKHISPTSSAILSKRTMVRKENEERMRQILEAASGNFSRPSTAPADFDVEG</sequence>
<reference evidence="2" key="1">
    <citation type="submission" date="2020-11" db="EMBL/GenBank/DDBJ databases">
        <authorList>
            <person name="Tran Van P."/>
        </authorList>
    </citation>
    <scope>NUCLEOTIDE SEQUENCE</scope>
</reference>
<evidence type="ECO:0000256" key="1">
    <source>
        <dbReference type="SAM" id="MobiDB-lite"/>
    </source>
</evidence>
<gene>
    <name evidence="2" type="ORF">NMOB1V02_LOCUS2116</name>
</gene>
<evidence type="ECO:0000313" key="2">
    <source>
        <dbReference type="EMBL" id="CAD7274268.1"/>
    </source>
</evidence>
<accession>A0A7R9GAW4</accession>
<evidence type="ECO:0000313" key="3">
    <source>
        <dbReference type="Proteomes" id="UP000678499"/>
    </source>
</evidence>
<dbReference type="AlphaFoldDB" id="A0A7R9GAW4"/>
<name>A0A7R9GAW4_9CRUS</name>
<dbReference type="EMBL" id="CAJPEX010000228">
    <property type="protein sequence ID" value="CAG0914420.1"/>
    <property type="molecule type" value="Genomic_DNA"/>
</dbReference>
<proteinExistence type="predicted"/>
<protein>
    <submittedName>
        <fullName evidence="2">Uncharacterized protein</fullName>
    </submittedName>
</protein>
<dbReference type="Proteomes" id="UP000678499">
    <property type="component" value="Unassembled WGS sequence"/>
</dbReference>
<keyword evidence="3" id="KW-1185">Reference proteome</keyword>
<organism evidence="2">
    <name type="scientific">Notodromas monacha</name>
    <dbReference type="NCBI Taxonomy" id="399045"/>
    <lineage>
        <taxon>Eukaryota</taxon>
        <taxon>Metazoa</taxon>
        <taxon>Ecdysozoa</taxon>
        <taxon>Arthropoda</taxon>
        <taxon>Crustacea</taxon>
        <taxon>Oligostraca</taxon>
        <taxon>Ostracoda</taxon>
        <taxon>Podocopa</taxon>
        <taxon>Podocopida</taxon>
        <taxon>Cypridocopina</taxon>
        <taxon>Cypridoidea</taxon>
        <taxon>Cyprididae</taxon>
        <taxon>Notodromas</taxon>
    </lineage>
</organism>